<proteinExistence type="predicted"/>
<dbReference type="Gene3D" id="1.10.287.470">
    <property type="entry name" value="Helix hairpin bin"/>
    <property type="match status" value="1"/>
</dbReference>
<feature type="domain" description="YbhG-like alpha-helical hairpin" evidence="2">
    <location>
        <begin position="81"/>
        <end position="193"/>
    </location>
</feature>
<name>A0A3B0UFC6_9ZZZZ</name>
<dbReference type="Pfam" id="PF25881">
    <property type="entry name" value="HH_YBHG"/>
    <property type="match status" value="1"/>
</dbReference>
<evidence type="ECO:0000256" key="1">
    <source>
        <dbReference type="SAM" id="Phobius"/>
    </source>
</evidence>
<evidence type="ECO:0000313" key="3">
    <source>
        <dbReference type="EMBL" id="VAW29721.1"/>
    </source>
</evidence>
<keyword evidence="1" id="KW-0812">Transmembrane</keyword>
<reference evidence="3" key="1">
    <citation type="submission" date="2018-06" db="EMBL/GenBank/DDBJ databases">
        <authorList>
            <person name="Zhirakovskaya E."/>
        </authorList>
    </citation>
    <scope>NUCLEOTIDE SEQUENCE</scope>
</reference>
<dbReference type="SUPFAM" id="SSF51230">
    <property type="entry name" value="Single hybrid motif"/>
    <property type="match status" value="1"/>
</dbReference>
<dbReference type="InterPro" id="IPR059052">
    <property type="entry name" value="HH_YbhG-like"/>
</dbReference>
<dbReference type="AlphaFoldDB" id="A0A3B0UFC6"/>
<dbReference type="SUPFAM" id="SSF111369">
    <property type="entry name" value="HlyD-like secretion proteins"/>
    <property type="match status" value="1"/>
</dbReference>
<feature type="transmembrane region" description="Helical" evidence="1">
    <location>
        <begin position="7"/>
        <end position="26"/>
    </location>
</feature>
<evidence type="ECO:0000259" key="2">
    <source>
        <dbReference type="Pfam" id="PF25881"/>
    </source>
</evidence>
<gene>
    <name evidence="3" type="ORF">MNBD_BACTEROID07-1340</name>
</gene>
<organism evidence="3">
    <name type="scientific">hydrothermal vent metagenome</name>
    <dbReference type="NCBI Taxonomy" id="652676"/>
    <lineage>
        <taxon>unclassified sequences</taxon>
        <taxon>metagenomes</taxon>
        <taxon>ecological metagenomes</taxon>
    </lineage>
</organism>
<keyword evidence="1" id="KW-1133">Transmembrane helix</keyword>
<keyword evidence="1" id="KW-0472">Membrane</keyword>
<dbReference type="PANTHER" id="PTHR30438">
    <property type="entry name" value="36 KDA ANTIGEN-RELATED"/>
    <property type="match status" value="1"/>
</dbReference>
<dbReference type="Gene3D" id="2.40.30.170">
    <property type="match status" value="1"/>
</dbReference>
<dbReference type="PANTHER" id="PTHR30438:SF1">
    <property type="entry name" value="36 KDA ANTIGEN"/>
    <property type="match status" value="1"/>
</dbReference>
<dbReference type="InterPro" id="IPR011053">
    <property type="entry name" value="Single_hybrid_motif"/>
</dbReference>
<sequence>MKENKSFLALSIPVIVIVVAIVFLTIHHNSPKDKVFTGMFATTTVNVASLDPGRVDTILADLGDKVKKGQLLAKLETNIMETKVGQAKGAVMAAGALVEKAKSGARKETIQAAENKYGMARSQYEFAGKTYRRFQLLFADSIISQQEMDKMKFKYQAAGDQMKAAKALYDMALKGARKEDISAAEGNYEIAKNTYNEAMEFYHQLNVYAPASGEISSKIAEPGEVVPQGYPILTIMIPGDIYAVLNVREDELMHFKKGTVVKGKVPGLGGKSFGFKVTYIAPMADFATWVPTRAKGEFDMKTFEIHLKPVHAVKGLRPGMSIKIHI</sequence>
<accession>A0A3B0UFC6</accession>
<protein>
    <recommendedName>
        <fullName evidence="2">YbhG-like alpha-helical hairpin domain-containing protein</fullName>
    </recommendedName>
</protein>
<dbReference type="Gene3D" id="2.40.50.100">
    <property type="match status" value="1"/>
</dbReference>
<dbReference type="EMBL" id="UOET01000414">
    <property type="protein sequence ID" value="VAW29721.1"/>
    <property type="molecule type" value="Genomic_DNA"/>
</dbReference>